<reference evidence="1 2" key="1">
    <citation type="submission" date="2019-03" db="EMBL/GenBank/DDBJ databases">
        <title>The genome sequence of a newly discovered highly antifungal drug resistant Aspergillus species, Aspergillus tanneri NIH 1004.</title>
        <authorList>
            <person name="Mounaud S."/>
            <person name="Singh I."/>
            <person name="Joardar V."/>
            <person name="Pakala S."/>
            <person name="Pakala S."/>
            <person name="Venepally P."/>
            <person name="Hoover J."/>
            <person name="Nierman W."/>
            <person name="Chung J."/>
            <person name="Losada L."/>
        </authorList>
    </citation>
    <scope>NUCLEOTIDE SEQUENCE [LARGE SCALE GENOMIC DNA]</scope>
    <source>
        <strain evidence="1 2">NIH1004</strain>
    </source>
</reference>
<comment type="caution">
    <text evidence="1">The sequence shown here is derived from an EMBL/GenBank/DDBJ whole genome shotgun (WGS) entry which is preliminary data.</text>
</comment>
<evidence type="ECO:0000313" key="2">
    <source>
        <dbReference type="Proteomes" id="UP000308092"/>
    </source>
</evidence>
<dbReference type="AlphaFoldDB" id="A0A4S3J459"/>
<sequence length="28" mass="2796">MSAHVSLPSGPVYATHAASGLVFQVGDP</sequence>
<dbReference type="VEuPathDB" id="FungiDB:EYZ11_010894"/>
<proteinExistence type="predicted"/>
<keyword evidence="2" id="KW-1185">Reference proteome</keyword>
<accession>A0A4S3J459</accession>
<dbReference type="Proteomes" id="UP000308092">
    <property type="component" value="Unassembled WGS sequence"/>
</dbReference>
<dbReference type="EMBL" id="SOSA01000624">
    <property type="protein sequence ID" value="THC89649.1"/>
    <property type="molecule type" value="Genomic_DNA"/>
</dbReference>
<name>A0A4S3J459_9EURO</name>
<organism evidence="1 2">
    <name type="scientific">Aspergillus tanneri</name>
    <dbReference type="NCBI Taxonomy" id="1220188"/>
    <lineage>
        <taxon>Eukaryota</taxon>
        <taxon>Fungi</taxon>
        <taxon>Dikarya</taxon>
        <taxon>Ascomycota</taxon>
        <taxon>Pezizomycotina</taxon>
        <taxon>Eurotiomycetes</taxon>
        <taxon>Eurotiomycetidae</taxon>
        <taxon>Eurotiales</taxon>
        <taxon>Aspergillaceae</taxon>
        <taxon>Aspergillus</taxon>
        <taxon>Aspergillus subgen. Circumdati</taxon>
    </lineage>
</organism>
<gene>
    <name evidence="1" type="ORF">EYZ11_010894</name>
</gene>
<protein>
    <submittedName>
        <fullName evidence="1">Uncharacterized protein</fullName>
    </submittedName>
</protein>
<evidence type="ECO:0000313" key="1">
    <source>
        <dbReference type="EMBL" id="THC89649.1"/>
    </source>
</evidence>